<accession>A0A5C7BAK7</accession>
<evidence type="ECO:0000313" key="2">
    <source>
        <dbReference type="Proteomes" id="UP000321938"/>
    </source>
</evidence>
<dbReference type="RefSeq" id="WP_147231350.1">
    <property type="nucleotide sequence ID" value="NZ_VOSB01000007.1"/>
</dbReference>
<dbReference type="AlphaFoldDB" id="A0A5C7BAK7"/>
<reference evidence="1 2" key="1">
    <citation type="submission" date="2019-08" db="EMBL/GenBank/DDBJ databases">
        <title>Genome of Psychroserpens burtonensis ACAM 167.</title>
        <authorList>
            <person name="Bowman J.P."/>
        </authorList>
    </citation>
    <scope>NUCLEOTIDE SEQUENCE [LARGE SCALE GENOMIC DNA]</scope>
    <source>
        <strain evidence="1 2">ACAM 167</strain>
    </source>
</reference>
<sequence length="119" mass="13528">MTHQNSQLATTSQIMRPSITVKRAFTLQQYIAVVHQTKAYYTAIKQNLRLPKEVLPHLNILIDAAMIVDAYIQNQATPSLKLYNAVLDAKTIATVWMFANEPTLNIQLGKHQLFVIKHN</sequence>
<comment type="caution">
    <text evidence="1">The sequence shown here is derived from an EMBL/GenBank/DDBJ whole genome shotgun (WGS) entry which is preliminary data.</text>
</comment>
<proteinExistence type="predicted"/>
<organism evidence="1 2">
    <name type="scientific">Psychroserpens burtonensis</name>
    <dbReference type="NCBI Taxonomy" id="49278"/>
    <lineage>
        <taxon>Bacteria</taxon>
        <taxon>Pseudomonadati</taxon>
        <taxon>Bacteroidota</taxon>
        <taxon>Flavobacteriia</taxon>
        <taxon>Flavobacteriales</taxon>
        <taxon>Flavobacteriaceae</taxon>
        <taxon>Psychroserpens</taxon>
    </lineage>
</organism>
<dbReference type="Proteomes" id="UP000321938">
    <property type="component" value="Unassembled WGS sequence"/>
</dbReference>
<gene>
    <name evidence="1" type="ORF">ES692_05990</name>
</gene>
<dbReference type="EMBL" id="VOSB01000007">
    <property type="protein sequence ID" value="TXE18591.1"/>
    <property type="molecule type" value="Genomic_DNA"/>
</dbReference>
<name>A0A5C7BAK7_9FLAO</name>
<protein>
    <submittedName>
        <fullName evidence="1">Uncharacterized protein</fullName>
    </submittedName>
</protein>
<keyword evidence="2" id="KW-1185">Reference proteome</keyword>
<evidence type="ECO:0000313" key="1">
    <source>
        <dbReference type="EMBL" id="TXE18591.1"/>
    </source>
</evidence>